<dbReference type="InterPro" id="IPR000873">
    <property type="entry name" value="AMP-dep_synth/lig_dom"/>
</dbReference>
<dbReference type="InterPro" id="IPR020845">
    <property type="entry name" value="AMP-binding_CS"/>
</dbReference>
<dbReference type="EMBL" id="SMFP01000012">
    <property type="protein sequence ID" value="TDE35664.1"/>
    <property type="molecule type" value="Genomic_DNA"/>
</dbReference>
<comment type="similarity">
    <text evidence="1">Belongs to the ATP-dependent AMP-binding enzyme family.</text>
</comment>
<dbReference type="InterPro" id="IPR050237">
    <property type="entry name" value="ATP-dep_AMP-bd_enzyme"/>
</dbReference>
<evidence type="ECO:0000313" key="8">
    <source>
        <dbReference type="EMBL" id="TDE35664.1"/>
    </source>
</evidence>
<evidence type="ECO:0000259" key="7">
    <source>
        <dbReference type="Pfam" id="PF13193"/>
    </source>
</evidence>
<dbReference type="RefSeq" id="WP_132830763.1">
    <property type="nucleotide sequence ID" value="NZ_SMFP01000012.1"/>
</dbReference>
<dbReference type="InterPro" id="IPR045851">
    <property type="entry name" value="AMP-bd_C_sf"/>
</dbReference>
<dbReference type="SUPFAM" id="SSF56801">
    <property type="entry name" value="Acetyl-CoA synthetase-like"/>
    <property type="match status" value="1"/>
</dbReference>
<dbReference type="EC" id="6.2.1.44" evidence="4"/>
<dbReference type="Gene3D" id="3.30.300.30">
    <property type="match status" value="1"/>
</dbReference>
<comment type="caution">
    <text evidence="8">The sequence shown here is derived from an EMBL/GenBank/DDBJ whole genome shotgun (WGS) entry which is preliminary data.</text>
</comment>
<keyword evidence="2" id="KW-0436">Ligase</keyword>
<evidence type="ECO:0000256" key="4">
    <source>
        <dbReference type="ARBA" id="ARBA00066616"/>
    </source>
</evidence>
<accession>A0A4R5EM72</accession>
<dbReference type="PROSITE" id="PS00455">
    <property type="entry name" value="AMP_BINDING"/>
    <property type="match status" value="1"/>
</dbReference>
<sequence length="521" mass="57252">MLDLTYSGGTVGRLIADAVTRFSDRPALADDHVRWTYSQLGDVIGRLLTLYRQLGLKPGDGICMVTGNRVEAWAATCASNVMGLRHTHLHPMSVEDDHAHILQDSQATTLIVDSRKFAGLGQRLKARLPQVQRLLSLGQVEGATDILARIEGLEAAPLVCPCDPEDTMLLTYTGGTTGKSKGIDMPHRAIVTMSSIIAAEWEWPQNLRYMAMTPISHSAGVKIYPVMSRGGYTRLVDGFDVESFCQIVAEEGISATFLVPTMLNAMLQRPKIVENYDLSSLGLIIYGAAPMAPDQMRRAIESFGPVFLQLYGQSEAPECITTMRVADHDLARPDRLASCGRATMLCEVTLLDTGLNEVPDGTPGELCVRGPLVMNGYWGLPELTEEVFRGGWLHTGDVAWRDSDGYYYIVDRTKDMIISGGFNIYPREVEDTLAAHPAVDMAAVIGVPDAKWGEAVTAFVVLRDGKRITPEELMAHVKAERGGPWAPKTIHFLDELPLTGLGKLDRKSLRKPYWEGRARDI</sequence>
<feature type="domain" description="AMP-binding enzyme C-terminal" evidence="7">
    <location>
        <begin position="428"/>
        <end position="503"/>
    </location>
</feature>
<dbReference type="PANTHER" id="PTHR43767:SF7">
    <property type="entry name" value="MEDIUM_LONG-CHAIN-FATTY-ACID--COA LIGASE FADD8"/>
    <property type="match status" value="1"/>
</dbReference>
<evidence type="ECO:0000256" key="3">
    <source>
        <dbReference type="ARBA" id="ARBA00051915"/>
    </source>
</evidence>
<evidence type="ECO:0000313" key="9">
    <source>
        <dbReference type="Proteomes" id="UP000294662"/>
    </source>
</evidence>
<dbReference type="GO" id="GO:0016877">
    <property type="term" value="F:ligase activity, forming carbon-sulfur bonds"/>
    <property type="evidence" value="ECO:0007669"/>
    <property type="project" value="UniProtKB-ARBA"/>
</dbReference>
<dbReference type="Proteomes" id="UP000294662">
    <property type="component" value="Unassembled WGS sequence"/>
</dbReference>
<dbReference type="Gene3D" id="3.40.50.12780">
    <property type="entry name" value="N-terminal domain of ligase-like"/>
    <property type="match status" value="1"/>
</dbReference>
<dbReference type="PANTHER" id="PTHR43767">
    <property type="entry name" value="LONG-CHAIN-FATTY-ACID--COA LIGASE"/>
    <property type="match status" value="1"/>
</dbReference>
<proteinExistence type="inferred from homology"/>
<organism evidence="8 9">
    <name type="scientific">Antarcticimicrobium sediminis</name>
    <dbReference type="NCBI Taxonomy" id="2546227"/>
    <lineage>
        <taxon>Bacteria</taxon>
        <taxon>Pseudomonadati</taxon>
        <taxon>Pseudomonadota</taxon>
        <taxon>Alphaproteobacteria</taxon>
        <taxon>Rhodobacterales</taxon>
        <taxon>Paracoccaceae</taxon>
        <taxon>Antarcticimicrobium</taxon>
    </lineage>
</organism>
<dbReference type="OrthoDB" id="9803968at2"/>
<gene>
    <name evidence="8" type="ORF">E1B25_17085</name>
</gene>
<dbReference type="FunFam" id="3.30.300.30:FF:000008">
    <property type="entry name" value="2,3-dihydroxybenzoate-AMP ligase"/>
    <property type="match status" value="1"/>
</dbReference>
<dbReference type="Pfam" id="PF00501">
    <property type="entry name" value="AMP-binding"/>
    <property type="match status" value="1"/>
</dbReference>
<reference evidence="8 9" key="1">
    <citation type="submission" date="2019-03" db="EMBL/GenBank/DDBJ databases">
        <authorList>
            <person name="Zhang S."/>
        </authorList>
    </citation>
    <scope>NUCLEOTIDE SEQUENCE [LARGE SCALE GENOMIC DNA]</scope>
    <source>
        <strain evidence="8 9">S4J41</strain>
    </source>
</reference>
<dbReference type="InterPro" id="IPR042099">
    <property type="entry name" value="ANL_N_sf"/>
</dbReference>
<protein>
    <recommendedName>
        <fullName evidence="5">3-methylmercaptopropionyl-CoA ligase</fullName>
        <ecNumber evidence="4">6.2.1.44</ecNumber>
    </recommendedName>
</protein>
<keyword evidence="9" id="KW-1185">Reference proteome</keyword>
<feature type="domain" description="AMP-dependent synthetase/ligase" evidence="6">
    <location>
        <begin position="17"/>
        <end position="378"/>
    </location>
</feature>
<name>A0A4R5EM72_9RHOB</name>
<evidence type="ECO:0000256" key="1">
    <source>
        <dbReference type="ARBA" id="ARBA00006432"/>
    </source>
</evidence>
<evidence type="ECO:0000256" key="5">
    <source>
        <dbReference type="ARBA" id="ARBA00067668"/>
    </source>
</evidence>
<dbReference type="Pfam" id="PF13193">
    <property type="entry name" value="AMP-binding_C"/>
    <property type="match status" value="1"/>
</dbReference>
<dbReference type="InterPro" id="IPR025110">
    <property type="entry name" value="AMP-bd_C"/>
</dbReference>
<evidence type="ECO:0000259" key="6">
    <source>
        <dbReference type="Pfam" id="PF00501"/>
    </source>
</evidence>
<dbReference type="AlphaFoldDB" id="A0A4R5EM72"/>
<evidence type="ECO:0000256" key="2">
    <source>
        <dbReference type="ARBA" id="ARBA00022598"/>
    </source>
</evidence>
<comment type="catalytic activity">
    <reaction evidence="3">
        <text>3-(methylsulfanyl)propanoate + ATP + CoA = 3-(methylsulfanyl)propanoyl-CoA + AMP + diphosphate</text>
        <dbReference type="Rhea" id="RHEA:43052"/>
        <dbReference type="ChEBI" id="CHEBI:30616"/>
        <dbReference type="ChEBI" id="CHEBI:33019"/>
        <dbReference type="ChEBI" id="CHEBI:49016"/>
        <dbReference type="ChEBI" id="CHEBI:57287"/>
        <dbReference type="ChEBI" id="CHEBI:82815"/>
        <dbReference type="ChEBI" id="CHEBI:456215"/>
        <dbReference type="EC" id="6.2.1.44"/>
    </reaction>
    <physiologicalReaction direction="left-to-right" evidence="3">
        <dbReference type="Rhea" id="RHEA:43053"/>
    </physiologicalReaction>
</comment>